<dbReference type="InterPro" id="IPR016035">
    <property type="entry name" value="Acyl_Trfase/lysoPLipase"/>
</dbReference>
<dbReference type="PANTHER" id="PTHR42681">
    <property type="entry name" value="MALONYL-COA-ACYL CARRIER PROTEIN TRANSACYLASE, MITOCHONDRIAL"/>
    <property type="match status" value="1"/>
</dbReference>
<keyword evidence="3 6" id="KW-0808">Transferase</keyword>
<dbReference type="SUPFAM" id="SSF55048">
    <property type="entry name" value="Probable ACP-binding domain of malonyl-CoA ACP transacylase"/>
    <property type="match status" value="1"/>
</dbReference>
<organism evidence="9 10">
    <name type="scientific">Muricoccus nepalensis</name>
    <dbReference type="NCBI Taxonomy" id="1854500"/>
    <lineage>
        <taxon>Bacteria</taxon>
        <taxon>Pseudomonadati</taxon>
        <taxon>Pseudomonadota</taxon>
        <taxon>Alphaproteobacteria</taxon>
        <taxon>Acetobacterales</taxon>
        <taxon>Roseomonadaceae</taxon>
        <taxon>Muricoccus</taxon>
    </lineage>
</organism>
<dbReference type="Gene3D" id="3.30.70.250">
    <property type="entry name" value="Malonyl-CoA ACP transacylase, ACP-binding"/>
    <property type="match status" value="1"/>
</dbReference>
<dbReference type="OrthoDB" id="9808564at2"/>
<dbReference type="NCBIfam" id="TIGR00128">
    <property type="entry name" value="fabD"/>
    <property type="match status" value="1"/>
</dbReference>
<name>A0A502GF62_9PROT</name>
<dbReference type="SMART" id="SM00827">
    <property type="entry name" value="PKS_AT"/>
    <property type="match status" value="1"/>
</dbReference>
<dbReference type="AlphaFoldDB" id="A0A502GF62"/>
<evidence type="ECO:0000256" key="5">
    <source>
        <dbReference type="ARBA" id="ARBA00048462"/>
    </source>
</evidence>
<evidence type="ECO:0000313" key="9">
    <source>
        <dbReference type="EMBL" id="TPG60535.1"/>
    </source>
</evidence>
<evidence type="ECO:0000256" key="6">
    <source>
        <dbReference type="PIRNR" id="PIRNR000446"/>
    </source>
</evidence>
<accession>A0A502GF62</accession>
<dbReference type="EC" id="2.3.1.39" evidence="1 6"/>
<dbReference type="InterPro" id="IPR001227">
    <property type="entry name" value="Ac_transferase_dom_sf"/>
</dbReference>
<comment type="catalytic activity">
    <reaction evidence="5 6">
        <text>holo-[ACP] + malonyl-CoA = malonyl-[ACP] + CoA</text>
        <dbReference type="Rhea" id="RHEA:41792"/>
        <dbReference type="Rhea" id="RHEA-COMP:9623"/>
        <dbReference type="Rhea" id="RHEA-COMP:9685"/>
        <dbReference type="ChEBI" id="CHEBI:57287"/>
        <dbReference type="ChEBI" id="CHEBI:57384"/>
        <dbReference type="ChEBI" id="CHEBI:64479"/>
        <dbReference type="ChEBI" id="CHEBI:78449"/>
        <dbReference type="EC" id="2.3.1.39"/>
    </reaction>
</comment>
<dbReference type="InterPro" id="IPR016036">
    <property type="entry name" value="Malonyl_transacylase_ACP-bd"/>
</dbReference>
<evidence type="ECO:0000256" key="4">
    <source>
        <dbReference type="ARBA" id="ARBA00023315"/>
    </source>
</evidence>
<dbReference type="SUPFAM" id="SSF52151">
    <property type="entry name" value="FabD/lysophospholipase-like"/>
    <property type="match status" value="1"/>
</dbReference>
<evidence type="ECO:0000313" key="10">
    <source>
        <dbReference type="Proteomes" id="UP000317078"/>
    </source>
</evidence>
<sequence length="319" mass="32981">MALALVFPGQGSQAAGMGRDLAGAFPAAREVFEAVDETLKQHLTRLMFEGPPEELTLTSNAQPALMAMSLAVLRVLEAEGGFDVRGRVALVAGHSLGEYSALAAAGAFDVAQAARLLRLRGDAMQAAVPAGTGAMAALLGAEMDQARAICERAAVDPATEERQVVEAANDNGGGQVVISGHKAAVERAVEIAKAEGIRRAMILPVSAPFHSSLMAPAADAMAEALERDPPRAPAVPVVANVTAAKATDPDTIRDLLVRQVTGTVRWRECVAAMVGMGCDTFVEVGSGKVLTGLMKRNAPDARALSCGTPAEIEAVLRAL</sequence>
<dbReference type="InterPro" id="IPR014043">
    <property type="entry name" value="Acyl_transferase_dom"/>
</dbReference>
<keyword evidence="10" id="KW-1185">Reference proteome</keyword>
<dbReference type="EMBL" id="RCZP01000002">
    <property type="protein sequence ID" value="TPG60535.1"/>
    <property type="molecule type" value="Genomic_DNA"/>
</dbReference>
<evidence type="ECO:0000256" key="7">
    <source>
        <dbReference type="PIRSR" id="PIRSR000446-1"/>
    </source>
</evidence>
<dbReference type="Gene3D" id="3.40.366.10">
    <property type="entry name" value="Malonyl-Coenzyme A Acyl Carrier Protein, domain 2"/>
    <property type="match status" value="1"/>
</dbReference>
<dbReference type="GO" id="GO:0006633">
    <property type="term" value="P:fatty acid biosynthetic process"/>
    <property type="evidence" value="ECO:0007669"/>
    <property type="project" value="TreeGrafter"/>
</dbReference>
<evidence type="ECO:0000256" key="2">
    <source>
        <dbReference type="ARBA" id="ARBA00018953"/>
    </source>
</evidence>
<dbReference type="GO" id="GO:0004314">
    <property type="term" value="F:[acyl-carrier-protein] S-malonyltransferase activity"/>
    <property type="evidence" value="ECO:0007669"/>
    <property type="project" value="UniProtKB-EC"/>
</dbReference>
<comment type="caution">
    <text evidence="9">The sequence shown here is derived from an EMBL/GenBank/DDBJ whole genome shotgun (WGS) entry which is preliminary data.</text>
</comment>
<feature type="active site" evidence="7">
    <location>
        <position position="95"/>
    </location>
</feature>
<dbReference type="InterPro" id="IPR004410">
    <property type="entry name" value="Malonyl_CoA-ACP_transAc_FabD"/>
</dbReference>
<keyword evidence="4 6" id="KW-0012">Acyltransferase</keyword>
<dbReference type="FunFam" id="3.30.70.250:FF:000001">
    <property type="entry name" value="Malonyl CoA-acyl carrier protein transacylase"/>
    <property type="match status" value="1"/>
</dbReference>
<gene>
    <name evidence="9" type="primary">fabD</name>
    <name evidence="9" type="ORF">EAH89_04000</name>
</gene>
<feature type="active site" evidence="7">
    <location>
        <position position="210"/>
    </location>
</feature>
<evidence type="ECO:0000259" key="8">
    <source>
        <dbReference type="SMART" id="SM00827"/>
    </source>
</evidence>
<dbReference type="InterPro" id="IPR050858">
    <property type="entry name" value="Mal-CoA-ACP_Trans/PKS_FabD"/>
</dbReference>
<evidence type="ECO:0000256" key="3">
    <source>
        <dbReference type="ARBA" id="ARBA00022679"/>
    </source>
</evidence>
<comment type="similarity">
    <text evidence="6">Belongs to the fabD family.</text>
</comment>
<dbReference type="Pfam" id="PF00698">
    <property type="entry name" value="Acyl_transf_1"/>
    <property type="match status" value="1"/>
</dbReference>
<dbReference type="Proteomes" id="UP000317078">
    <property type="component" value="Unassembled WGS sequence"/>
</dbReference>
<protein>
    <recommendedName>
        <fullName evidence="2 6">Malonyl CoA-acyl carrier protein transacylase</fullName>
        <ecNumber evidence="1 6">2.3.1.39</ecNumber>
    </recommendedName>
</protein>
<proteinExistence type="inferred from homology"/>
<dbReference type="PIRSF" id="PIRSF000446">
    <property type="entry name" value="Mct"/>
    <property type="match status" value="1"/>
</dbReference>
<feature type="domain" description="Malonyl-CoA:ACP transacylase (MAT)" evidence="8">
    <location>
        <begin position="6"/>
        <end position="311"/>
    </location>
</feature>
<dbReference type="PANTHER" id="PTHR42681:SF1">
    <property type="entry name" value="MALONYL-COA-ACYL CARRIER PROTEIN TRANSACYLASE, MITOCHONDRIAL"/>
    <property type="match status" value="1"/>
</dbReference>
<reference evidence="9 10" key="1">
    <citation type="journal article" date="2019" name="Environ. Microbiol.">
        <title>Species interactions and distinct microbial communities in high Arctic permafrost affected cryosols are associated with the CH4 and CO2 gas fluxes.</title>
        <authorList>
            <person name="Altshuler I."/>
            <person name="Hamel J."/>
            <person name="Turney S."/>
            <person name="Magnuson E."/>
            <person name="Levesque R."/>
            <person name="Greer C."/>
            <person name="Whyte L.G."/>
        </authorList>
    </citation>
    <scope>NUCLEOTIDE SEQUENCE [LARGE SCALE GENOMIC DNA]</scope>
    <source>
        <strain evidence="9 10">S9.3B</strain>
    </source>
</reference>
<dbReference type="InterPro" id="IPR024925">
    <property type="entry name" value="Malonyl_CoA-ACP_transAc"/>
</dbReference>
<dbReference type="GO" id="GO:0005829">
    <property type="term" value="C:cytosol"/>
    <property type="evidence" value="ECO:0007669"/>
    <property type="project" value="TreeGrafter"/>
</dbReference>
<dbReference type="RefSeq" id="WP_140881462.1">
    <property type="nucleotide sequence ID" value="NZ_RCZP01000002.1"/>
</dbReference>
<evidence type="ECO:0000256" key="1">
    <source>
        <dbReference type="ARBA" id="ARBA00013258"/>
    </source>
</evidence>